<reference evidence="1" key="1">
    <citation type="submission" date="2022-10" db="EMBL/GenBank/DDBJ databases">
        <title>Complete Genome of Trichothecium roseum strain YXFP-22015, a Plant Pathogen Isolated from Citrus.</title>
        <authorList>
            <person name="Wang Y."/>
            <person name="Zhu L."/>
        </authorList>
    </citation>
    <scope>NUCLEOTIDE SEQUENCE</scope>
    <source>
        <strain evidence="1">YXFP-22015</strain>
    </source>
</reference>
<protein>
    <submittedName>
        <fullName evidence="1">Uncharacterized protein</fullName>
    </submittedName>
</protein>
<dbReference type="Proteomes" id="UP001163324">
    <property type="component" value="Chromosome 2"/>
</dbReference>
<accession>A0ACC0VAG3</accession>
<evidence type="ECO:0000313" key="1">
    <source>
        <dbReference type="EMBL" id="KAI9903118.1"/>
    </source>
</evidence>
<comment type="caution">
    <text evidence="1">The sequence shown here is derived from an EMBL/GenBank/DDBJ whole genome shotgun (WGS) entry which is preliminary data.</text>
</comment>
<organism evidence="1 2">
    <name type="scientific">Trichothecium roseum</name>
    <dbReference type="NCBI Taxonomy" id="47278"/>
    <lineage>
        <taxon>Eukaryota</taxon>
        <taxon>Fungi</taxon>
        <taxon>Dikarya</taxon>
        <taxon>Ascomycota</taxon>
        <taxon>Pezizomycotina</taxon>
        <taxon>Sordariomycetes</taxon>
        <taxon>Hypocreomycetidae</taxon>
        <taxon>Hypocreales</taxon>
        <taxon>Hypocreales incertae sedis</taxon>
        <taxon>Trichothecium</taxon>
    </lineage>
</organism>
<sequence length="644" mass="69645">MSSLSIPPSRSRTAYKTPEPLAQSEVVDQPEPPRRRFRLRRLVSSSKDNAPPTRQFLASVNAADVPIPSIEEPQVVDEEDMSHLVDVGSEPMDLSNGELSVRAFSPPKTPAPMADLAVDAVQYREWSMESRLHSIGSSPEYDSSRPSTSHSTSGSLFSQFSFATDDFNEPPSPTTCHKGLLDSALSVEDGSKTIRASATKAPKAPKTKRAPWTDAMAQHLWMTWQKYKDDPVHTPMHMGKSPIPPPGVVNRVAREARRTWSGSKPQQNAANRSGSATPTAEAHGAFISWPHTDGATRAYFRKLCKVRAGFKGPASRALGPSPTPYGRSAKRVWSRRATPLRSPSVFSSSDMALSLAVSTSDSMQPGGPLAQLTQSQRDLPKLPELSTPATPAHTGNTSELTKLLLDSTNAGPMTPEPQVARLGSPFVAQSYGPSTSNALTDVLGVEADSQRRCKTLGHRRSAKSPTRVTRSRSNTQKRRSRPSVLESRKHRKQSFTSDILATSPIAPNASEFSSIASSIGGDLMVPRSNIQEMFGATHPTMSAIEDSATPVLGLSPPARLGSPFPGARASTSRSVPNRRSGPASVDFGVLGRPFFSVDENMDKPSSRSTTRAALTTKLAHLDERLNFFRRRTGSGERGRSQSPQ</sequence>
<evidence type="ECO:0000313" key="2">
    <source>
        <dbReference type="Proteomes" id="UP001163324"/>
    </source>
</evidence>
<keyword evidence="2" id="KW-1185">Reference proteome</keyword>
<name>A0ACC0VAG3_9HYPO</name>
<gene>
    <name evidence="1" type="ORF">N3K66_002470</name>
</gene>
<proteinExistence type="predicted"/>
<dbReference type="EMBL" id="CM047941">
    <property type="protein sequence ID" value="KAI9903118.1"/>
    <property type="molecule type" value="Genomic_DNA"/>
</dbReference>